<accession>A0A2T3ZND9</accession>
<evidence type="ECO:0000313" key="3">
    <source>
        <dbReference type="Proteomes" id="UP000240493"/>
    </source>
</evidence>
<organism evidence="2 3">
    <name type="scientific">Trichoderma asperellum (strain ATCC 204424 / CBS 433.97 / NBRC 101777)</name>
    <dbReference type="NCBI Taxonomy" id="1042311"/>
    <lineage>
        <taxon>Eukaryota</taxon>
        <taxon>Fungi</taxon>
        <taxon>Dikarya</taxon>
        <taxon>Ascomycota</taxon>
        <taxon>Pezizomycotina</taxon>
        <taxon>Sordariomycetes</taxon>
        <taxon>Hypocreomycetidae</taxon>
        <taxon>Hypocreales</taxon>
        <taxon>Hypocreaceae</taxon>
        <taxon>Trichoderma</taxon>
    </lineage>
</organism>
<name>A0A2T3ZND9_TRIA4</name>
<gene>
    <name evidence="2" type="ORF">M441DRAFT_213705</name>
</gene>
<proteinExistence type="predicted"/>
<feature type="region of interest" description="Disordered" evidence="1">
    <location>
        <begin position="106"/>
        <end position="132"/>
    </location>
</feature>
<keyword evidence="3" id="KW-1185">Reference proteome</keyword>
<feature type="region of interest" description="Disordered" evidence="1">
    <location>
        <begin position="43"/>
        <end position="91"/>
    </location>
</feature>
<reference evidence="2 3" key="1">
    <citation type="submission" date="2016-07" db="EMBL/GenBank/DDBJ databases">
        <title>Multiple horizontal gene transfer events from other fungi enriched the ability of initially mycotrophic Trichoderma (Ascomycota) to feed on dead plant biomass.</title>
        <authorList>
            <consortium name="DOE Joint Genome Institute"/>
            <person name="Aerts A."/>
            <person name="Atanasova L."/>
            <person name="Chenthamara K."/>
            <person name="Zhang J."/>
            <person name="Grujic M."/>
            <person name="Henrissat B."/>
            <person name="Kuo A."/>
            <person name="Salamov A."/>
            <person name="Lipzen A."/>
            <person name="Labutti K."/>
            <person name="Barry K."/>
            <person name="Miao Y."/>
            <person name="Rahimi M.J."/>
            <person name="Shen Q."/>
            <person name="Grigoriev I.V."/>
            <person name="Kubicek C.P."/>
            <person name="Druzhinina I.S."/>
        </authorList>
    </citation>
    <scope>NUCLEOTIDE SEQUENCE [LARGE SCALE GENOMIC DNA]</scope>
    <source>
        <strain evidence="2 3">CBS 433.97</strain>
    </source>
</reference>
<evidence type="ECO:0000313" key="2">
    <source>
        <dbReference type="EMBL" id="PTB46337.1"/>
    </source>
</evidence>
<evidence type="ECO:0000256" key="1">
    <source>
        <dbReference type="SAM" id="MobiDB-lite"/>
    </source>
</evidence>
<dbReference type="EMBL" id="KZ679256">
    <property type="protein sequence ID" value="PTB46337.1"/>
    <property type="molecule type" value="Genomic_DNA"/>
</dbReference>
<sequence>MLKNGRAAFKRCPLVLLASLPTDLHTVCTGIYRAVLDKVGNLTRTSSTQKPPPPCHHITSPHRSAALSRTPSPSVQAYSITPDEWPGTPTSAQAISNYTYISPDSAQPILGGQANSPGEPLSRPTCLPDANWPLQETFSEL</sequence>
<feature type="compositionally biased region" description="Polar residues" evidence="1">
    <location>
        <begin position="67"/>
        <end position="79"/>
    </location>
</feature>
<dbReference type="AlphaFoldDB" id="A0A2T3ZND9"/>
<dbReference type="Proteomes" id="UP000240493">
    <property type="component" value="Unassembled WGS sequence"/>
</dbReference>
<protein>
    <submittedName>
        <fullName evidence="2">Uncharacterized protein</fullName>
    </submittedName>
</protein>